<keyword evidence="9" id="KW-1185">Reference proteome</keyword>
<gene>
    <name evidence="8" type="ORF">SAMN05421771_1809</name>
</gene>
<dbReference type="NCBIfam" id="TIGR00765">
    <property type="entry name" value="yihY_not_rbn"/>
    <property type="match status" value="1"/>
</dbReference>
<evidence type="ECO:0000256" key="1">
    <source>
        <dbReference type="ARBA" id="ARBA00004651"/>
    </source>
</evidence>
<evidence type="ECO:0000313" key="9">
    <source>
        <dbReference type="Proteomes" id="UP000199024"/>
    </source>
</evidence>
<feature type="transmembrane region" description="Helical" evidence="7">
    <location>
        <begin position="274"/>
        <end position="299"/>
    </location>
</feature>
<evidence type="ECO:0000256" key="4">
    <source>
        <dbReference type="ARBA" id="ARBA00022989"/>
    </source>
</evidence>
<evidence type="ECO:0000256" key="2">
    <source>
        <dbReference type="ARBA" id="ARBA00022475"/>
    </source>
</evidence>
<dbReference type="GO" id="GO:0005886">
    <property type="term" value="C:plasma membrane"/>
    <property type="evidence" value="ECO:0007669"/>
    <property type="project" value="UniProtKB-SubCell"/>
</dbReference>
<feature type="transmembrane region" description="Helical" evidence="7">
    <location>
        <begin position="58"/>
        <end position="80"/>
    </location>
</feature>
<dbReference type="OrthoDB" id="9808671at2"/>
<dbReference type="AlphaFoldDB" id="A0A1I6M4E2"/>
<feature type="region of interest" description="Disordered" evidence="6">
    <location>
        <begin position="1"/>
        <end position="28"/>
    </location>
</feature>
<dbReference type="EMBL" id="FOZL01000001">
    <property type="protein sequence ID" value="SFS10539.1"/>
    <property type="molecule type" value="Genomic_DNA"/>
</dbReference>
<dbReference type="InterPro" id="IPR017039">
    <property type="entry name" value="Virul_fac_BrkB"/>
</dbReference>
<name>A0A1I6M4E2_9BACT</name>
<proteinExistence type="predicted"/>
<accession>A0A1I6M4E2</accession>
<sequence>MPTSPSDPPYSIASGPQPSSGAADASLAGTAVPAEAPGTGSQALALLKYLGKTEVHTYAFSVAANTILSLFPFIVLLLTISQRVFHSDKMTAMVGEMMQNFLPAGGDFVMRNMVLLAHPHKGVQIFSVFMLLVTSTGVFLPLEVALNDVWGVKVNRNYLHNQAVSLGLAAAVGALAITSVALTAGQRQIMTWLFFGHTDNMFFNFLGFIVLKFFAVLAGILLFFLIYWILPFRKVPAGAVLPTAIVIGIVWEIAKYCYILALPWLDFKAVYGPFYISVSLMMWAFLSGLILLAGAHFSATRYIASDLHRRAELEA</sequence>
<dbReference type="PIRSF" id="PIRSF035875">
    <property type="entry name" value="RNase_BN"/>
    <property type="match status" value="1"/>
</dbReference>
<evidence type="ECO:0000256" key="5">
    <source>
        <dbReference type="ARBA" id="ARBA00023136"/>
    </source>
</evidence>
<feature type="transmembrane region" description="Helical" evidence="7">
    <location>
        <begin position="237"/>
        <end position="254"/>
    </location>
</feature>
<dbReference type="Proteomes" id="UP000199024">
    <property type="component" value="Unassembled WGS sequence"/>
</dbReference>
<dbReference type="Pfam" id="PF03631">
    <property type="entry name" value="Virul_fac_BrkB"/>
    <property type="match status" value="1"/>
</dbReference>
<evidence type="ECO:0000256" key="7">
    <source>
        <dbReference type="SAM" id="Phobius"/>
    </source>
</evidence>
<dbReference type="PANTHER" id="PTHR30213">
    <property type="entry name" value="INNER MEMBRANE PROTEIN YHJD"/>
    <property type="match status" value="1"/>
</dbReference>
<organism evidence="8 9">
    <name type="scientific">Granulicella pectinivorans</name>
    <dbReference type="NCBI Taxonomy" id="474950"/>
    <lineage>
        <taxon>Bacteria</taxon>
        <taxon>Pseudomonadati</taxon>
        <taxon>Acidobacteriota</taxon>
        <taxon>Terriglobia</taxon>
        <taxon>Terriglobales</taxon>
        <taxon>Acidobacteriaceae</taxon>
        <taxon>Granulicella</taxon>
    </lineage>
</organism>
<feature type="transmembrane region" description="Helical" evidence="7">
    <location>
        <begin position="123"/>
        <end position="142"/>
    </location>
</feature>
<keyword evidence="5 7" id="KW-0472">Membrane</keyword>
<keyword evidence="2" id="KW-1003">Cell membrane</keyword>
<feature type="transmembrane region" description="Helical" evidence="7">
    <location>
        <begin position="205"/>
        <end position="230"/>
    </location>
</feature>
<keyword evidence="3 7" id="KW-0812">Transmembrane</keyword>
<evidence type="ECO:0000313" key="8">
    <source>
        <dbReference type="EMBL" id="SFS10539.1"/>
    </source>
</evidence>
<comment type="subcellular location">
    <subcellularLocation>
        <location evidence="1">Cell membrane</location>
        <topology evidence="1">Multi-pass membrane protein</topology>
    </subcellularLocation>
</comment>
<keyword evidence="4 7" id="KW-1133">Transmembrane helix</keyword>
<protein>
    <submittedName>
        <fullName evidence="8">Membrane protein</fullName>
    </submittedName>
</protein>
<reference evidence="8 9" key="1">
    <citation type="submission" date="2016-10" db="EMBL/GenBank/DDBJ databases">
        <authorList>
            <person name="de Groot N.N."/>
        </authorList>
    </citation>
    <scope>NUCLEOTIDE SEQUENCE [LARGE SCALE GENOMIC DNA]</scope>
    <source>
        <strain evidence="8 9">DSM 21001</strain>
    </source>
</reference>
<evidence type="ECO:0000256" key="3">
    <source>
        <dbReference type="ARBA" id="ARBA00022692"/>
    </source>
</evidence>
<evidence type="ECO:0000256" key="6">
    <source>
        <dbReference type="SAM" id="MobiDB-lite"/>
    </source>
</evidence>
<dbReference type="PANTHER" id="PTHR30213:SF0">
    <property type="entry name" value="UPF0761 MEMBRANE PROTEIN YIHY"/>
    <property type="match status" value="1"/>
</dbReference>
<feature type="transmembrane region" description="Helical" evidence="7">
    <location>
        <begin position="163"/>
        <end position="185"/>
    </location>
</feature>
<dbReference type="RefSeq" id="WP_089838573.1">
    <property type="nucleotide sequence ID" value="NZ_FOZL01000001.1"/>
</dbReference>
<dbReference type="STRING" id="474950.SAMN05421771_1809"/>